<gene>
    <name evidence="8" type="ORF">DB30_02772</name>
</gene>
<dbReference type="SUPFAM" id="SSF47384">
    <property type="entry name" value="Homodimeric domain of signal transducing histidine kinase"/>
    <property type="match status" value="1"/>
</dbReference>
<feature type="transmembrane region" description="Helical" evidence="6">
    <location>
        <begin position="26"/>
        <end position="48"/>
    </location>
</feature>
<dbReference type="InterPro" id="IPR003594">
    <property type="entry name" value="HATPase_dom"/>
</dbReference>
<comment type="catalytic activity">
    <reaction evidence="1">
        <text>ATP + protein L-histidine = ADP + protein N-phospho-L-histidine.</text>
        <dbReference type="EC" id="2.7.13.3"/>
    </reaction>
</comment>
<dbReference type="PROSITE" id="PS50109">
    <property type="entry name" value="HIS_KIN"/>
    <property type="match status" value="1"/>
</dbReference>
<evidence type="ECO:0000313" key="8">
    <source>
        <dbReference type="EMBL" id="KIG19491.1"/>
    </source>
</evidence>
<dbReference type="Proteomes" id="UP000031599">
    <property type="component" value="Unassembled WGS sequence"/>
</dbReference>
<sequence length="374" mass="40024">MLAHAIVRSNGAQNWGENWFGYSGSWLALLGVTAVVVVAALAAASAGLSPGRDVQALAVRLDAIGWDDAAGTSIAVEETTGARARPLASAVRITSFDAVGELFSNLERLRARLAEDVGTYQRALDRTHEADAAKREFLAAVSHELRTPLNSIRGFAQLLLETELNESQAEDVRLILAGGQQLQDLIEDILDLSMIESGELELRFAPCDLGHLVGELVDIHSSQVRERGVELRADIQGEIPTVVCDAKRIGQVVTNLLSNAIKFTEAGRVGVRVRYEPMRAAVAIAVSDTGVGIAADELEAIFEEYQQVGATKRKQRGTGLGLAIARRIASAHGGSLSAKSRLEVGSTFTLRLPLEVPLDLDDSYTRSDTHGGLV</sequence>
<feature type="domain" description="Histidine kinase" evidence="7">
    <location>
        <begin position="140"/>
        <end position="356"/>
    </location>
</feature>
<dbReference type="GO" id="GO:0009927">
    <property type="term" value="F:histidine phosphotransfer kinase activity"/>
    <property type="evidence" value="ECO:0007669"/>
    <property type="project" value="TreeGrafter"/>
</dbReference>
<dbReference type="InterPro" id="IPR036097">
    <property type="entry name" value="HisK_dim/P_sf"/>
</dbReference>
<dbReference type="PRINTS" id="PR00344">
    <property type="entry name" value="BCTRLSENSOR"/>
</dbReference>
<keyword evidence="4" id="KW-0808">Transferase</keyword>
<keyword evidence="5 8" id="KW-0418">Kinase</keyword>
<dbReference type="SMART" id="SM00388">
    <property type="entry name" value="HisKA"/>
    <property type="match status" value="1"/>
</dbReference>
<evidence type="ECO:0000256" key="3">
    <source>
        <dbReference type="ARBA" id="ARBA00022553"/>
    </source>
</evidence>
<keyword evidence="3" id="KW-0597">Phosphoprotein</keyword>
<dbReference type="InterPro" id="IPR036890">
    <property type="entry name" value="HATPase_C_sf"/>
</dbReference>
<evidence type="ECO:0000256" key="5">
    <source>
        <dbReference type="ARBA" id="ARBA00022777"/>
    </source>
</evidence>
<dbReference type="EMBL" id="JMCC02000002">
    <property type="protein sequence ID" value="KIG19491.1"/>
    <property type="molecule type" value="Genomic_DNA"/>
</dbReference>
<dbReference type="Pfam" id="PF02518">
    <property type="entry name" value="HATPase_c"/>
    <property type="match status" value="1"/>
</dbReference>
<dbReference type="PANTHER" id="PTHR43047">
    <property type="entry name" value="TWO-COMPONENT HISTIDINE PROTEIN KINASE"/>
    <property type="match status" value="1"/>
</dbReference>
<dbReference type="GO" id="GO:0000155">
    <property type="term" value="F:phosphorelay sensor kinase activity"/>
    <property type="evidence" value="ECO:0007669"/>
    <property type="project" value="InterPro"/>
</dbReference>
<name>A0A0C2D8T8_9BACT</name>
<dbReference type="PANTHER" id="PTHR43047:SF72">
    <property type="entry name" value="OSMOSENSING HISTIDINE PROTEIN KINASE SLN1"/>
    <property type="match status" value="1"/>
</dbReference>
<dbReference type="InterPro" id="IPR003661">
    <property type="entry name" value="HisK_dim/P_dom"/>
</dbReference>
<keyword evidence="6" id="KW-1133">Transmembrane helix</keyword>
<evidence type="ECO:0000256" key="1">
    <source>
        <dbReference type="ARBA" id="ARBA00000085"/>
    </source>
</evidence>
<keyword evidence="6" id="KW-0812">Transmembrane</keyword>
<comment type="caution">
    <text evidence="8">The sequence shown here is derived from an EMBL/GenBank/DDBJ whole genome shotgun (WGS) entry which is preliminary data.</text>
</comment>
<proteinExistence type="predicted"/>
<organism evidence="8 9">
    <name type="scientific">Enhygromyxa salina</name>
    <dbReference type="NCBI Taxonomy" id="215803"/>
    <lineage>
        <taxon>Bacteria</taxon>
        <taxon>Pseudomonadati</taxon>
        <taxon>Myxococcota</taxon>
        <taxon>Polyangia</taxon>
        <taxon>Nannocystales</taxon>
        <taxon>Nannocystaceae</taxon>
        <taxon>Enhygromyxa</taxon>
    </lineage>
</organism>
<dbReference type="InterPro" id="IPR005467">
    <property type="entry name" value="His_kinase_dom"/>
</dbReference>
<evidence type="ECO:0000256" key="2">
    <source>
        <dbReference type="ARBA" id="ARBA00012438"/>
    </source>
</evidence>
<dbReference type="SMART" id="SM00387">
    <property type="entry name" value="HATPase_c"/>
    <property type="match status" value="1"/>
</dbReference>
<dbReference type="EC" id="2.7.13.3" evidence="2"/>
<evidence type="ECO:0000259" key="7">
    <source>
        <dbReference type="PROSITE" id="PS50109"/>
    </source>
</evidence>
<evidence type="ECO:0000313" key="9">
    <source>
        <dbReference type="Proteomes" id="UP000031599"/>
    </source>
</evidence>
<dbReference type="Gene3D" id="1.10.287.130">
    <property type="match status" value="1"/>
</dbReference>
<dbReference type="AlphaFoldDB" id="A0A0C2D8T8"/>
<dbReference type="CDD" id="cd16922">
    <property type="entry name" value="HATPase_EvgS-ArcB-TorS-like"/>
    <property type="match status" value="1"/>
</dbReference>
<protein>
    <recommendedName>
        <fullName evidence="2">histidine kinase</fullName>
        <ecNumber evidence="2">2.7.13.3</ecNumber>
    </recommendedName>
</protein>
<evidence type="ECO:0000256" key="6">
    <source>
        <dbReference type="SAM" id="Phobius"/>
    </source>
</evidence>
<keyword evidence="6" id="KW-0472">Membrane</keyword>
<dbReference type="FunFam" id="3.30.565.10:FF:000010">
    <property type="entry name" value="Sensor histidine kinase RcsC"/>
    <property type="match status" value="1"/>
</dbReference>
<accession>A0A0C2D8T8</accession>
<dbReference type="CDD" id="cd00082">
    <property type="entry name" value="HisKA"/>
    <property type="match status" value="1"/>
</dbReference>
<dbReference type="SUPFAM" id="SSF55874">
    <property type="entry name" value="ATPase domain of HSP90 chaperone/DNA topoisomerase II/histidine kinase"/>
    <property type="match status" value="1"/>
</dbReference>
<dbReference type="Gene3D" id="3.30.565.10">
    <property type="entry name" value="Histidine kinase-like ATPase, C-terminal domain"/>
    <property type="match status" value="1"/>
</dbReference>
<dbReference type="InterPro" id="IPR004358">
    <property type="entry name" value="Sig_transdc_His_kin-like_C"/>
</dbReference>
<dbReference type="Pfam" id="PF00512">
    <property type="entry name" value="HisKA"/>
    <property type="match status" value="1"/>
</dbReference>
<dbReference type="GO" id="GO:0005886">
    <property type="term" value="C:plasma membrane"/>
    <property type="evidence" value="ECO:0007669"/>
    <property type="project" value="TreeGrafter"/>
</dbReference>
<evidence type="ECO:0000256" key="4">
    <source>
        <dbReference type="ARBA" id="ARBA00022679"/>
    </source>
</evidence>
<reference evidence="8 9" key="1">
    <citation type="submission" date="2014-12" db="EMBL/GenBank/DDBJ databases">
        <title>Genome assembly of Enhygromyxa salina DSM 15201.</title>
        <authorList>
            <person name="Sharma G."/>
            <person name="Subramanian S."/>
        </authorList>
    </citation>
    <scope>NUCLEOTIDE SEQUENCE [LARGE SCALE GENOMIC DNA]</scope>
    <source>
        <strain evidence="8 9">DSM 15201</strain>
    </source>
</reference>